<dbReference type="InterPro" id="IPR001645">
    <property type="entry name" value="Folylpolyglutamate_synth"/>
</dbReference>
<dbReference type="SUPFAM" id="SSF53623">
    <property type="entry name" value="MurD-like peptide ligases, catalytic domain"/>
    <property type="match status" value="1"/>
</dbReference>
<keyword evidence="6" id="KW-0963">Cytoplasm</keyword>
<comment type="cofactor">
    <cofactor evidence="17">
        <name>a monovalent cation</name>
        <dbReference type="ChEBI" id="CHEBI:60242"/>
    </cofactor>
    <text evidence="17">A monovalent cation.</text>
</comment>
<evidence type="ECO:0000256" key="15">
    <source>
        <dbReference type="ARBA" id="ARBA00023136"/>
    </source>
</evidence>
<comment type="catalytic activity">
    <reaction evidence="16 17">
        <text>(6S)-5,6,7,8-tetrahydrofolyl-(gamma-L-Glu)(n) + L-glutamate + ATP = (6S)-5,6,7,8-tetrahydrofolyl-(gamma-L-Glu)(n+1) + ADP + phosphate + H(+)</text>
        <dbReference type="Rhea" id="RHEA:10580"/>
        <dbReference type="Rhea" id="RHEA-COMP:14738"/>
        <dbReference type="Rhea" id="RHEA-COMP:14740"/>
        <dbReference type="ChEBI" id="CHEBI:15378"/>
        <dbReference type="ChEBI" id="CHEBI:29985"/>
        <dbReference type="ChEBI" id="CHEBI:30616"/>
        <dbReference type="ChEBI" id="CHEBI:43474"/>
        <dbReference type="ChEBI" id="CHEBI:141005"/>
        <dbReference type="ChEBI" id="CHEBI:456216"/>
        <dbReference type="EC" id="6.3.2.17"/>
    </reaction>
</comment>
<dbReference type="GO" id="GO:0005743">
    <property type="term" value="C:mitochondrial inner membrane"/>
    <property type="evidence" value="ECO:0007669"/>
    <property type="project" value="UniProtKB-SubCell"/>
</dbReference>
<dbReference type="GO" id="GO:0005524">
    <property type="term" value="F:ATP binding"/>
    <property type="evidence" value="ECO:0007669"/>
    <property type="project" value="UniProtKB-KW"/>
</dbReference>
<evidence type="ECO:0000313" key="21">
    <source>
        <dbReference type="EMBL" id="KAJ8914965.1"/>
    </source>
</evidence>
<evidence type="ECO:0000256" key="1">
    <source>
        <dbReference type="ARBA" id="ARBA00004273"/>
    </source>
</evidence>
<keyword evidence="14" id="KW-0496">Mitochondrion</keyword>
<evidence type="ECO:0000256" key="3">
    <source>
        <dbReference type="ARBA" id="ARBA00004496"/>
    </source>
</evidence>
<organism evidence="21 22">
    <name type="scientific">Exocentrus adspersus</name>
    <dbReference type="NCBI Taxonomy" id="1586481"/>
    <lineage>
        <taxon>Eukaryota</taxon>
        <taxon>Metazoa</taxon>
        <taxon>Ecdysozoa</taxon>
        <taxon>Arthropoda</taxon>
        <taxon>Hexapoda</taxon>
        <taxon>Insecta</taxon>
        <taxon>Pterygota</taxon>
        <taxon>Neoptera</taxon>
        <taxon>Endopterygota</taxon>
        <taxon>Coleoptera</taxon>
        <taxon>Polyphaga</taxon>
        <taxon>Cucujiformia</taxon>
        <taxon>Chrysomeloidea</taxon>
        <taxon>Cerambycidae</taxon>
        <taxon>Lamiinae</taxon>
        <taxon>Acanthocinini</taxon>
        <taxon>Exocentrus</taxon>
    </lineage>
</organism>
<comment type="pathway">
    <text evidence="4 17">Cofactor biosynthesis; tetrahydrofolylpolyglutamate biosynthesis.</text>
</comment>
<dbReference type="GO" id="GO:0005829">
    <property type="term" value="C:cytosol"/>
    <property type="evidence" value="ECO:0007669"/>
    <property type="project" value="TreeGrafter"/>
</dbReference>
<reference evidence="21 22" key="1">
    <citation type="journal article" date="2023" name="Insect Mol. Biol.">
        <title>Genome sequencing provides insights into the evolution of gene families encoding plant cell wall-degrading enzymes in longhorned beetles.</title>
        <authorList>
            <person name="Shin N.R."/>
            <person name="Okamura Y."/>
            <person name="Kirsch R."/>
            <person name="Pauchet Y."/>
        </authorList>
    </citation>
    <scope>NUCLEOTIDE SEQUENCE [LARGE SCALE GENOMIC DNA]</scope>
    <source>
        <strain evidence="21">EAD_L_NR</strain>
    </source>
</reference>
<feature type="binding site" evidence="18">
    <location>
        <position position="316"/>
    </location>
    <ligand>
        <name>ATP</name>
        <dbReference type="ChEBI" id="CHEBI:30616"/>
    </ligand>
</feature>
<dbReference type="InterPro" id="IPR036615">
    <property type="entry name" value="Mur_ligase_C_dom_sf"/>
</dbReference>
<evidence type="ECO:0000256" key="8">
    <source>
        <dbReference type="ARBA" id="ARBA00022598"/>
    </source>
</evidence>
<feature type="binding site" evidence="18">
    <location>
        <position position="330"/>
    </location>
    <ligand>
        <name>ATP</name>
        <dbReference type="ChEBI" id="CHEBI:30616"/>
    </ligand>
</feature>
<evidence type="ECO:0000256" key="14">
    <source>
        <dbReference type="ARBA" id="ARBA00023128"/>
    </source>
</evidence>
<evidence type="ECO:0000313" key="22">
    <source>
        <dbReference type="Proteomes" id="UP001159042"/>
    </source>
</evidence>
<evidence type="ECO:0000256" key="20">
    <source>
        <dbReference type="SAM" id="Coils"/>
    </source>
</evidence>
<proteinExistence type="inferred from homology"/>
<dbReference type="EC" id="6.3.2.17" evidence="17"/>
<dbReference type="PANTHER" id="PTHR11136">
    <property type="entry name" value="FOLYLPOLYGLUTAMATE SYNTHASE-RELATED"/>
    <property type="match status" value="1"/>
</dbReference>
<dbReference type="AlphaFoldDB" id="A0AAV8VLP6"/>
<evidence type="ECO:0000256" key="12">
    <source>
        <dbReference type="ARBA" id="ARBA00022840"/>
    </source>
</evidence>
<keyword evidence="13 19" id="KW-0460">Magnesium</keyword>
<dbReference type="InterPro" id="IPR018109">
    <property type="entry name" value="Folylpolyglutamate_synth_CS"/>
</dbReference>
<evidence type="ECO:0000256" key="4">
    <source>
        <dbReference type="ARBA" id="ARBA00005150"/>
    </source>
</evidence>
<keyword evidence="9 19" id="KW-0479">Metal-binding</keyword>
<dbReference type="InterPro" id="IPR036565">
    <property type="entry name" value="Mur-like_cat_sf"/>
</dbReference>
<evidence type="ECO:0000256" key="10">
    <source>
        <dbReference type="ARBA" id="ARBA00022741"/>
    </source>
</evidence>
<dbReference type="PIRSF" id="PIRSF038895">
    <property type="entry name" value="FPGS"/>
    <property type="match status" value="1"/>
</dbReference>
<protein>
    <recommendedName>
        <fullName evidence="17">Folylpolyglutamate synthase</fullName>
        <ecNumber evidence="17">6.3.2.17</ecNumber>
    </recommendedName>
    <alternativeName>
        <fullName evidence="17">Folylpoly-gamma-glutamate synthetase</fullName>
    </alternativeName>
    <alternativeName>
        <fullName evidence="17">Tetrahydrofolylpolyglutamate synthase</fullName>
    </alternativeName>
</protein>
<dbReference type="Proteomes" id="UP001159042">
    <property type="component" value="Unassembled WGS sequence"/>
</dbReference>
<evidence type="ECO:0000256" key="7">
    <source>
        <dbReference type="ARBA" id="ARBA00022563"/>
    </source>
</evidence>
<keyword evidence="10 18" id="KW-0547">Nucleotide-binding</keyword>
<dbReference type="EMBL" id="JANEYG010000060">
    <property type="protein sequence ID" value="KAJ8914965.1"/>
    <property type="molecule type" value="Genomic_DNA"/>
</dbReference>
<evidence type="ECO:0000256" key="9">
    <source>
        <dbReference type="ARBA" id="ARBA00022723"/>
    </source>
</evidence>
<keyword evidence="7 17" id="KW-0554">One-carbon metabolism</keyword>
<gene>
    <name evidence="21" type="ORF">NQ315_002489</name>
</gene>
<evidence type="ECO:0000256" key="17">
    <source>
        <dbReference type="PIRNR" id="PIRNR038895"/>
    </source>
</evidence>
<name>A0AAV8VLP6_9CUCU</name>
<dbReference type="PROSITE" id="PS01012">
    <property type="entry name" value="FOLYLPOLYGLU_SYNT_2"/>
    <property type="match status" value="1"/>
</dbReference>
<dbReference type="PANTHER" id="PTHR11136:SF5">
    <property type="entry name" value="FOLYLPOLYGLUTAMATE SYNTHASE, MITOCHONDRIAL"/>
    <property type="match status" value="1"/>
</dbReference>
<dbReference type="GO" id="GO:0006730">
    <property type="term" value="P:one-carbon metabolic process"/>
    <property type="evidence" value="ECO:0007669"/>
    <property type="project" value="UniProtKB-KW"/>
</dbReference>
<keyword evidence="22" id="KW-1185">Reference proteome</keyword>
<keyword evidence="11" id="KW-0999">Mitochondrion inner membrane</keyword>
<dbReference type="InterPro" id="IPR023600">
    <property type="entry name" value="Folylpolyglutamate_synth_euk"/>
</dbReference>
<keyword evidence="12 18" id="KW-0067">ATP-binding</keyword>
<feature type="coiled-coil region" evidence="20">
    <location>
        <begin position="16"/>
        <end position="50"/>
    </location>
</feature>
<evidence type="ECO:0000256" key="5">
    <source>
        <dbReference type="ARBA" id="ARBA00008276"/>
    </source>
</evidence>
<dbReference type="Gene3D" id="3.90.190.20">
    <property type="entry name" value="Mur ligase, C-terminal domain"/>
    <property type="match status" value="1"/>
</dbReference>
<comment type="similarity">
    <text evidence="5 17">Belongs to the folylpolyglutamate synthase family.</text>
</comment>
<dbReference type="PROSITE" id="PS01011">
    <property type="entry name" value="FOLYLPOLYGLU_SYNT_1"/>
    <property type="match status" value="1"/>
</dbReference>
<evidence type="ECO:0000256" key="19">
    <source>
        <dbReference type="PIRSR" id="PIRSR038895-2"/>
    </source>
</evidence>
<keyword evidence="20" id="KW-0175">Coiled coil</keyword>
<dbReference type="NCBIfam" id="TIGR01499">
    <property type="entry name" value="folC"/>
    <property type="match status" value="1"/>
</dbReference>
<keyword evidence="15" id="KW-0472">Membrane</keyword>
<feature type="binding site" evidence="19">
    <location>
        <position position="114"/>
    </location>
    <ligand>
        <name>Mg(2+)</name>
        <dbReference type="ChEBI" id="CHEBI:18420"/>
        <label>1</label>
    </ligand>
</feature>
<comment type="subcellular location">
    <subcellularLocation>
        <location evidence="3">Cytoplasm</location>
    </subcellularLocation>
    <subcellularLocation>
        <location evidence="1">Mitochondrion inner membrane</location>
    </subcellularLocation>
    <subcellularLocation>
        <location evidence="2">Mitochondrion matrix</location>
    </subcellularLocation>
</comment>
<evidence type="ECO:0000256" key="16">
    <source>
        <dbReference type="ARBA" id="ARBA00047493"/>
    </source>
</evidence>
<evidence type="ECO:0000256" key="11">
    <source>
        <dbReference type="ARBA" id="ARBA00022792"/>
    </source>
</evidence>
<feature type="binding site" evidence="19">
    <location>
        <position position="183"/>
    </location>
    <ligand>
        <name>Mg(2+)</name>
        <dbReference type="ChEBI" id="CHEBI:18420"/>
        <label>1</label>
    </ligand>
</feature>
<feature type="binding site" evidence="19">
    <location>
        <position position="211"/>
    </location>
    <ligand>
        <name>Mg(2+)</name>
        <dbReference type="ChEBI" id="CHEBI:18420"/>
        <label>1</label>
    </ligand>
</feature>
<dbReference type="GO" id="GO:0004326">
    <property type="term" value="F:tetrahydrofolylpolyglutamate synthase activity"/>
    <property type="evidence" value="ECO:0007669"/>
    <property type="project" value="UniProtKB-EC"/>
</dbReference>
<keyword evidence="8 17" id="KW-0436">Ligase</keyword>
<dbReference type="GO" id="GO:0005759">
    <property type="term" value="C:mitochondrial matrix"/>
    <property type="evidence" value="ECO:0007669"/>
    <property type="project" value="UniProtKB-SubCell"/>
</dbReference>
<comment type="caution">
    <text evidence="21">The sequence shown here is derived from an EMBL/GenBank/DDBJ whole genome shotgun (WGS) entry which is preliminary data.</text>
</comment>
<accession>A0AAV8VLP6</accession>
<evidence type="ECO:0000256" key="6">
    <source>
        <dbReference type="ARBA" id="ARBA00022490"/>
    </source>
</evidence>
<dbReference type="SUPFAM" id="SSF53244">
    <property type="entry name" value="MurD-like peptide ligases, peptide-binding domain"/>
    <property type="match status" value="1"/>
</dbReference>
<evidence type="ECO:0000256" key="13">
    <source>
        <dbReference type="ARBA" id="ARBA00022842"/>
    </source>
</evidence>
<sequence>MILYRVKKYVLSRNYLRILKNEMSTQEKTYKDAIEALNNLQTNAQYLKNAVLKPKAETNLAEVTKFLNRTGLTLGDIDKLSVIHIGGTNGKGTTSAYCEYILRNHGFKTGFYSSPHLLDVRERIRINGKPISKKEFAFHFWRIYDLLDRQKADAADMPLYFRYLTILAFHIFLHYKVDVAVMEVGIGGEYDCTNVIRKTAIAGITLLDLDHTSLLGQSIESIAWHKSGIMKEGCIAFTTNEQPDPAMKILLERSIEKKNNYYNLINTKTDIPSDVQKTNANLALAISEAYITNVGSKSFSLDIAKRTIEETHWPGRYEVKHWNKIRFFLDGAHTIKSMQVCVNWFARKASLTKKKVLIFNLTGDRLPDTFFKELHQLSFSTVIFTPNVGSEKDVADTADFITSPNNQLHRCNKYKTKWLQLEENIETNINNVLVFPCFLEAVKFLDNGNEYDVLVTGSIHLIGAALSILDPTLCGALDD</sequence>
<evidence type="ECO:0000256" key="18">
    <source>
        <dbReference type="PIRSR" id="PIRSR038895-1"/>
    </source>
</evidence>
<comment type="function">
    <text evidence="17">Catalyzes conversion of folates to polyglutamate derivatives allowing concentration of folate compounds in the cell and the intracellular retention of these cofactors, which are important substrates for most of the folate-dependent enzymes that are involved in one-carbon transfer reactions involved in purine, pyrimidine and amino acid synthesis.</text>
</comment>
<dbReference type="Gene3D" id="3.40.1190.10">
    <property type="entry name" value="Mur-like, catalytic domain"/>
    <property type="match status" value="1"/>
</dbReference>
<dbReference type="GO" id="GO:0046872">
    <property type="term" value="F:metal ion binding"/>
    <property type="evidence" value="ECO:0007669"/>
    <property type="project" value="UniProtKB-KW"/>
</dbReference>
<evidence type="ECO:0000256" key="2">
    <source>
        <dbReference type="ARBA" id="ARBA00004305"/>
    </source>
</evidence>